<gene>
    <name evidence="2" type="ORF">AB0K40_15040</name>
</gene>
<reference evidence="2 3" key="1">
    <citation type="submission" date="2024-06" db="EMBL/GenBank/DDBJ databases">
        <title>The Natural Products Discovery Center: Release of the First 8490 Sequenced Strains for Exploring Actinobacteria Biosynthetic Diversity.</title>
        <authorList>
            <person name="Kalkreuter E."/>
            <person name="Kautsar S.A."/>
            <person name="Yang D."/>
            <person name="Bader C.D."/>
            <person name="Teijaro C.N."/>
            <person name="Fluegel L."/>
            <person name="Davis C.M."/>
            <person name="Simpson J.R."/>
            <person name="Lauterbach L."/>
            <person name="Steele A.D."/>
            <person name="Gui C."/>
            <person name="Meng S."/>
            <person name="Li G."/>
            <person name="Viehrig K."/>
            <person name="Ye F."/>
            <person name="Su P."/>
            <person name="Kiefer A.F."/>
            <person name="Nichols A."/>
            <person name="Cepeda A.J."/>
            <person name="Yan W."/>
            <person name="Fan B."/>
            <person name="Jiang Y."/>
            <person name="Adhikari A."/>
            <person name="Zheng C.-J."/>
            <person name="Schuster L."/>
            <person name="Cowan T.M."/>
            <person name="Smanski M.J."/>
            <person name="Chevrette M.G."/>
            <person name="De Carvalho L.P.S."/>
            <person name="Shen B."/>
        </authorList>
    </citation>
    <scope>NUCLEOTIDE SEQUENCE [LARGE SCALE GENOMIC DNA]</scope>
    <source>
        <strain evidence="2 3">NPDC049574</strain>
    </source>
</reference>
<feature type="domain" description="DUF7825" evidence="1">
    <location>
        <begin position="673"/>
        <end position="793"/>
    </location>
</feature>
<accession>A0ABV3H2Q3</accession>
<comment type="caution">
    <text evidence="2">The sequence shown here is derived from an EMBL/GenBank/DDBJ whole genome shotgun (WGS) entry which is preliminary data.</text>
</comment>
<sequence>MNPWQEALDRIEAGDNRDLATFLDGLSDLGRRAIAIQLPGHMTEELRGGFSARVDIEGLATGFRLAGAACLTGAEQVAAWLDRRELRRPRDPELDAALLLPLLRRRPLEWRRDLAVRLAARLRPATGRRRWQRAEGVPGWDLVAALVTDTGLEPPDGDAFVVGWAWRLARRRPGEDLELDRDPLLDALLPRLFQAQGVAEPLGRSTAMTELAALARTGRVPRATLVDGCASRFLGGGPDAEMMPFVWLWRLLAPEPPEIPVLDLVRLLPSAGATVTELAVEELRRAEEAGLLDDELFAEAVGALAYRPEKKLVEEAVRWAARASGPRGGGAVPALAAVFDLDDPALRGRAVRLAVRLAPYAGESARDAVREAAARLPADLRERVAAGYGEVAAAEPERPVAAVLRAPAPPALAPPIASPDELVAELRALNWRSEPARCERVLGGLVELTHRDRAAVVAALRPWLEETLPDGEPAEHHPYMFRESRIPFLVLRCALAVVAPKWSRRLSTGPDDYYASSESVYQRLVRRRLEEVIALFEDGRTVPALLATPTSATGHVDAAVLVERMERLEGGEPLPADFEQALLRLPRRHDPELVVRAEKLPGEAGRTLAAWFRDGGWPDPVVRVTPYEEERSYDSYSPPSWSRRVRVEVVTPAGLPAWLAELWGVDQRGPAYLSYPDDALWWPLVMPSHRELVAAALLRFGRWVSDGNDAKMTALAALAHGDGPVGAATAMLIAGGLGHRRDAQRAAAAEAALTLAARGQLPAADLGRAVAQLVEAEFVVLKRITAAFDDLTAAGAHAEVWAALAEALPALLPRPGERPRAGLGELLAVAARAAALTGARGEVAGLADMAERKGSSRVLYEARHLHETLTASGTTPPDGGQFS</sequence>
<keyword evidence="3" id="KW-1185">Reference proteome</keyword>
<dbReference type="EMBL" id="JBFARM010000004">
    <property type="protein sequence ID" value="MEV4286817.1"/>
    <property type="molecule type" value="Genomic_DNA"/>
</dbReference>
<name>A0ABV3H2Q3_9ACTN</name>
<dbReference type="Proteomes" id="UP001552427">
    <property type="component" value="Unassembled WGS sequence"/>
</dbReference>
<organism evidence="2 3">
    <name type="scientific">Nonomuraea bangladeshensis</name>
    <dbReference type="NCBI Taxonomy" id="404385"/>
    <lineage>
        <taxon>Bacteria</taxon>
        <taxon>Bacillati</taxon>
        <taxon>Actinomycetota</taxon>
        <taxon>Actinomycetes</taxon>
        <taxon>Streptosporangiales</taxon>
        <taxon>Streptosporangiaceae</taxon>
        <taxon>Nonomuraea</taxon>
    </lineage>
</organism>
<proteinExistence type="predicted"/>
<evidence type="ECO:0000313" key="2">
    <source>
        <dbReference type="EMBL" id="MEV4286817.1"/>
    </source>
</evidence>
<evidence type="ECO:0000259" key="1">
    <source>
        <dbReference type="Pfam" id="PF25149"/>
    </source>
</evidence>
<protein>
    <submittedName>
        <fullName evidence="2">DUF6493 family protein</fullName>
    </submittedName>
</protein>
<dbReference type="InterPro" id="IPR056727">
    <property type="entry name" value="DUF7825"/>
</dbReference>
<evidence type="ECO:0000313" key="3">
    <source>
        <dbReference type="Proteomes" id="UP001552427"/>
    </source>
</evidence>
<dbReference type="RefSeq" id="WP_364449412.1">
    <property type="nucleotide sequence ID" value="NZ_JBFARM010000004.1"/>
</dbReference>
<dbReference type="Pfam" id="PF25149">
    <property type="entry name" value="DUF7825"/>
    <property type="match status" value="1"/>
</dbReference>